<proteinExistence type="predicted"/>
<sequence length="790" mass="88511">QLWNSTFRYQQNDPLDMALTEESNRRHLSSDSASRNSSYNHINQIDEGGEQKRRSAIKRYGTYELSWPSSSAENLNTNDDIVDSAQVARKSLMSSKHSSLTSSKHSSIQDTHRTSSLTPEDVPSNIDSSFIIKNVIPARSSINVENRHSNQDQLNISSDIKVEYERKRSPPSPPPPIISQIPPPVPQPQDKNHVSFNFKNDSSQKFPIIQDQFLQKQKNRISIESSFIDPRLLAKKNHHLVKTQSINRKLVKRGQSFRRNKIPPRNMEFAPTSNPIFSNDPTDMDADLPPLKSYDFPWLPGPSKPPQLLHASLVPLPNRSQRTIASSNINRTSYISSNKPGRVSNLLSSVNVKRNSLNFTANQSRLTRANSSRKRASIMVPQARRASLIFRQQILEESLMMSFGQSCPTNSQPTTTTKPLIRKKTKKEEPLEISSENNLINHQVDVKNRPIENSDLLSDKENIIDTQSSPISPRSPLTTTNNIKGDFSSLFSSLPDKRYPKTDENLNLIMSSVDQSPFPAHLSQSKFEQKSNGETSRKLQSQRSPPPGGLFNNQPSGSQLNQSGISNISPPIPISPPISLSSLSPQSTKQQFMSYPRPPSPPINSPPQSPPLSPSRVIRLVKTRRANDTTSTIQDPEKLRKMEQFEALIASTEAQNNKKSKTGKIRALTTAIIPATSSSTPDKESNTRSSCTSLTNSVAESVHYRPEEKDSLGKPGPTDEDGVIRVTLTPKGIYYKDVEENGYNLLIRPYNFPLPKNKEKDYFLLKEIAYIFRGPFGSDLKKEEYVISGS</sequence>
<keyword evidence="2" id="KW-1185">Reference proteome</keyword>
<dbReference type="Proteomes" id="UP000789920">
    <property type="component" value="Unassembled WGS sequence"/>
</dbReference>
<feature type="non-terminal residue" evidence="1">
    <location>
        <position position="1"/>
    </location>
</feature>
<organism evidence="1 2">
    <name type="scientific">Racocetra persica</name>
    <dbReference type="NCBI Taxonomy" id="160502"/>
    <lineage>
        <taxon>Eukaryota</taxon>
        <taxon>Fungi</taxon>
        <taxon>Fungi incertae sedis</taxon>
        <taxon>Mucoromycota</taxon>
        <taxon>Glomeromycotina</taxon>
        <taxon>Glomeromycetes</taxon>
        <taxon>Diversisporales</taxon>
        <taxon>Gigasporaceae</taxon>
        <taxon>Racocetra</taxon>
    </lineage>
</organism>
<evidence type="ECO:0000313" key="1">
    <source>
        <dbReference type="EMBL" id="CAG8612430.1"/>
    </source>
</evidence>
<name>A0ACA9MUC8_9GLOM</name>
<dbReference type="EMBL" id="CAJVQC010010071">
    <property type="protein sequence ID" value="CAG8612430.1"/>
    <property type="molecule type" value="Genomic_DNA"/>
</dbReference>
<protein>
    <submittedName>
        <fullName evidence="1">27750_t:CDS:1</fullName>
    </submittedName>
</protein>
<gene>
    <name evidence="1" type="ORF">RPERSI_LOCUS6360</name>
</gene>
<comment type="caution">
    <text evidence="1">The sequence shown here is derived from an EMBL/GenBank/DDBJ whole genome shotgun (WGS) entry which is preliminary data.</text>
</comment>
<accession>A0ACA9MUC8</accession>
<evidence type="ECO:0000313" key="2">
    <source>
        <dbReference type="Proteomes" id="UP000789920"/>
    </source>
</evidence>
<reference evidence="1" key="1">
    <citation type="submission" date="2021-06" db="EMBL/GenBank/DDBJ databases">
        <authorList>
            <person name="Kallberg Y."/>
            <person name="Tangrot J."/>
            <person name="Rosling A."/>
        </authorList>
    </citation>
    <scope>NUCLEOTIDE SEQUENCE</scope>
    <source>
        <strain evidence="1">MA461A</strain>
    </source>
</reference>